<evidence type="ECO:0000313" key="5">
    <source>
        <dbReference type="EMBL" id="MFB0833920.1"/>
    </source>
</evidence>
<gene>
    <name evidence="5" type="ORF">ACETWP_04900</name>
</gene>
<keyword evidence="6" id="KW-1185">Reference proteome</keyword>
<keyword evidence="2" id="KW-0808">Transferase</keyword>
<reference evidence="5 6" key="1">
    <citation type="submission" date="2024-09" db="EMBL/GenBank/DDBJ databases">
        <authorList>
            <person name="Salinas-Garcia M.A."/>
            <person name="Prieme A."/>
        </authorList>
    </citation>
    <scope>NUCLEOTIDE SEQUENCE [LARGE SCALE GENOMIC DNA]</scope>
    <source>
        <strain evidence="5 6">DSM 21081</strain>
    </source>
</reference>
<dbReference type="Pfam" id="PF00294">
    <property type="entry name" value="PfkB"/>
    <property type="match status" value="1"/>
</dbReference>
<evidence type="ECO:0000256" key="1">
    <source>
        <dbReference type="ARBA" id="ARBA00010688"/>
    </source>
</evidence>
<evidence type="ECO:0000256" key="3">
    <source>
        <dbReference type="ARBA" id="ARBA00022777"/>
    </source>
</evidence>
<dbReference type="InterPro" id="IPR011611">
    <property type="entry name" value="PfkB_dom"/>
</dbReference>
<proteinExistence type="inferred from homology"/>
<sequence>MSLPPVLPAAQCRYDAVALGEVMLRLDPGATRIRAARSFDVWEGGGEYNVARALSRTFGHRTAVLTALVDNEVGRLLESLIMAGGVDPSWIRWRDFDGTGTATRNALNFTERGFGVRGALGVSDRGHSAASQLGPADFDLEELFGVRGVRWLHTGGIFAGLSASASACAGAAMERARAAGAVVSVDLNFRPSLFRGDGGAERARATFHGLAGGADVLVGGFQDFADRLGVHAPDAAAPEAERFAAVAELLMERYPRLRVVASTVRRATSASVNDWGARAYARGGGYAESRVFRDLAIFDRVGGGDGFVAGFAHAVLDGGDLQTALEYGAAHGALAMTTPGDGSMASLAEVRSLAADAGHGESR</sequence>
<evidence type="ECO:0000313" key="6">
    <source>
        <dbReference type="Proteomes" id="UP001575652"/>
    </source>
</evidence>
<accession>A0ABV4UMH3</accession>
<comment type="similarity">
    <text evidence="1">Belongs to the carbohydrate kinase PfkB family.</text>
</comment>
<dbReference type="GO" id="GO:0016301">
    <property type="term" value="F:kinase activity"/>
    <property type="evidence" value="ECO:0007669"/>
    <property type="project" value="UniProtKB-KW"/>
</dbReference>
<dbReference type="CDD" id="cd01166">
    <property type="entry name" value="KdgK"/>
    <property type="match status" value="1"/>
</dbReference>
<dbReference type="EMBL" id="JBHDLJ010000003">
    <property type="protein sequence ID" value="MFB0833920.1"/>
    <property type="molecule type" value="Genomic_DNA"/>
</dbReference>
<comment type="caution">
    <text evidence="5">The sequence shown here is derived from an EMBL/GenBank/DDBJ whole genome shotgun (WGS) entry which is preliminary data.</text>
</comment>
<dbReference type="Gene3D" id="3.40.1190.20">
    <property type="match status" value="1"/>
</dbReference>
<dbReference type="InterPro" id="IPR029056">
    <property type="entry name" value="Ribokinase-like"/>
</dbReference>
<keyword evidence="3 5" id="KW-0418">Kinase</keyword>
<organism evidence="5 6">
    <name type="scientific">Arthrobacter halodurans</name>
    <dbReference type="NCBI Taxonomy" id="516699"/>
    <lineage>
        <taxon>Bacteria</taxon>
        <taxon>Bacillati</taxon>
        <taxon>Actinomycetota</taxon>
        <taxon>Actinomycetes</taxon>
        <taxon>Micrococcales</taxon>
        <taxon>Micrococcaceae</taxon>
        <taxon>Arthrobacter</taxon>
    </lineage>
</organism>
<name>A0ABV4UMH3_9MICC</name>
<evidence type="ECO:0000259" key="4">
    <source>
        <dbReference type="Pfam" id="PF00294"/>
    </source>
</evidence>
<dbReference type="RefSeq" id="WP_373971097.1">
    <property type="nucleotide sequence ID" value="NZ_JBHDLJ010000003.1"/>
</dbReference>
<dbReference type="InterPro" id="IPR052700">
    <property type="entry name" value="Carb_kinase_PfkB-like"/>
</dbReference>
<dbReference type="PANTHER" id="PTHR43320:SF2">
    <property type="entry name" value="2-DEHYDRO-3-DEOXYGLUCONOKINASE_2-DEHYDRO-3-DEOXYGALACTONOKINASE"/>
    <property type="match status" value="1"/>
</dbReference>
<dbReference type="PANTHER" id="PTHR43320">
    <property type="entry name" value="SUGAR KINASE"/>
    <property type="match status" value="1"/>
</dbReference>
<evidence type="ECO:0000256" key="2">
    <source>
        <dbReference type="ARBA" id="ARBA00022679"/>
    </source>
</evidence>
<dbReference type="SUPFAM" id="SSF53613">
    <property type="entry name" value="Ribokinase-like"/>
    <property type="match status" value="1"/>
</dbReference>
<dbReference type="Proteomes" id="UP001575652">
    <property type="component" value="Unassembled WGS sequence"/>
</dbReference>
<protein>
    <submittedName>
        <fullName evidence="5">Sugar kinase</fullName>
    </submittedName>
</protein>
<feature type="domain" description="Carbohydrate kinase PfkB" evidence="4">
    <location>
        <begin position="17"/>
        <end position="343"/>
    </location>
</feature>